<dbReference type="RefSeq" id="WP_008869567.1">
    <property type="nucleotide sequence ID" value="NZ_ACJN02000002.1"/>
</dbReference>
<evidence type="ECO:0000313" key="3">
    <source>
        <dbReference type="Proteomes" id="UP000005496"/>
    </source>
</evidence>
<organism evidence="2 3">
    <name type="scientific">Desulfonatronospira thiodismutans ASO3-1</name>
    <dbReference type="NCBI Taxonomy" id="555779"/>
    <lineage>
        <taxon>Bacteria</taxon>
        <taxon>Pseudomonadati</taxon>
        <taxon>Thermodesulfobacteriota</taxon>
        <taxon>Desulfovibrionia</taxon>
        <taxon>Desulfovibrionales</taxon>
        <taxon>Desulfonatronovibrionaceae</taxon>
        <taxon>Desulfonatronospira</taxon>
    </lineage>
</organism>
<dbReference type="InterPro" id="IPR013321">
    <property type="entry name" value="Arc_rbn_hlx_hlx"/>
</dbReference>
<dbReference type="Gene3D" id="1.10.1220.10">
    <property type="entry name" value="Met repressor-like"/>
    <property type="match status" value="1"/>
</dbReference>
<name>D6SNB3_9BACT</name>
<evidence type="ECO:0000313" key="2">
    <source>
        <dbReference type="EMBL" id="EFI34239.1"/>
    </source>
</evidence>
<comment type="caution">
    <text evidence="2">The sequence shown here is derived from an EMBL/GenBank/DDBJ whole genome shotgun (WGS) entry which is preliminary data.</text>
</comment>
<proteinExistence type="predicted"/>
<dbReference type="EMBL" id="ACJN02000002">
    <property type="protein sequence ID" value="EFI34239.1"/>
    <property type="molecule type" value="Genomic_DNA"/>
</dbReference>
<dbReference type="SUPFAM" id="SSF47598">
    <property type="entry name" value="Ribbon-helix-helix"/>
    <property type="match status" value="1"/>
</dbReference>
<feature type="region of interest" description="Disordered" evidence="1">
    <location>
        <begin position="77"/>
        <end position="98"/>
    </location>
</feature>
<dbReference type="InterPro" id="IPR008651">
    <property type="entry name" value="Uncharacterised_HicB"/>
</dbReference>
<feature type="compositionally biased region" description="Polar residues" evidence="1">
    <location>
        <begin position="89"/>
        <end position="98"/>
    </location>
</feature>
<evidence type="ECO:0000256" key="1">
    <source>
        <dbReference type="SAM" id="MobiDB-lite"/>
    </source>
</evidence>
<dbReference type="Pfam" id="PF05534">
    <property type="entry name" value="HicB"/>
    <property type="match status" value="1"/>
</dbReference>
<reference evidence="2" key="1">
    <citation type="submission" date="2010-05" db="EMBL/GenBank/DDBJ databases">
        <title>The draft genome of Desulfonatronospira thiodismutans ASO3-1.</title>
        <authorList>
            <consortium name="US DOE Joint Genome Institute (JGI-PGF)"/>
            <person name="Lucas S."/>
            <person name="Copeland A."/>
            <person name="Lapidus A."/>
            <person name="Cheng J.-F."/>
            <person name="Bruce D."/>
            <person name="Goodwin L."/>
            <person name="Pitluck S."/>
            <person name="Chertkov O."/>
            <person name="Brettin T."/>
            <person name="Detter J.C."/>
            <person name="Han C."/>
            <person name="Land M.L."/>
            <person name="Hauser L."/>
            <person name="Kyrpides N."/>
            <person name="Mikhailova N."/>
            <person name="Muyzer G."/>
            <person name="Woyke T."/>
        </authorList>
    </citation>
    <scope>NUCLEOTIDE SEQUENCE [LARGE SCALE GENOMIC DNA]</scope>
    <source>
        <strain evidence="2">ASO3-1</strain>
    </source>
</reference>
<dbReference type="OrthoDB" id="5297106at2"/>
<gene>
    <name evidence="2" type="ORF">Dthio_PD1590</name>
</gene>
<dbReference type="AlphaFoldDB" id="D6SNB3"/>
<sequence>MTHDKKKEYSGQFRLRLPRDLHARLAEEASRQGVSLNGYVVYLLSSNLSQAQTSAYFEEKIADTVMEVHEMVSSMTVGDNEPGEMVWANSGSSSLVTQ</sequence>
<protein>
    <submittedName>
        <fullName evidence="2">HicB family protein</fullName>
    </submittedName>
</protein>
<dbReference type="Proteomes" id="UP000005496">
    <property type="component" value="Unassembled WGS sequence"/>
</dbReference>
<dbReference type="GO" id="GO:0006355">
    <property type="term" value="P:regulation of DNA-templated transcription"/>
    <property type="evidence" value="ECO:0007669"/>
    <property type="project" value="InterPro"/>
</dbReference>
<keyword evidence="3" id="KW-1185">Reference proteome</keyword>
<dbReference type="InterPro" id="IPR010985">
    <property type="entry name" value="Ribbon_hlx_hlx"/>
</dbReference>
<accession>D6SNB3</accession>